<reference evidence="3" key="1">
    <citation type="journal article" date="2018" name="MSphere">
        <title>Fusobacterium Genomics Using MinION and Illumina Sequencing Enables Genome Completion and Correction.</title>
        <authorList>
            <person name="Todd S.M."/>
            <person name="Settlage R.E."/>
            <person name="Lahmers K.K."/>
            <person name="Slade D.J."/>
        </authorList>
    </citation>
    <scope>NUCLEOTIDE SEQUENCE [LARGE SCALE GENOMIC DNA]</scope>
    <source>
        <strain evidence="3">ATCC 27725</strain>
    </source>
</reference>
<name>A0ABM6U193_FUSVA</name>
<dbReference type="InterPro" id="IPR025948">
    <property type="entry name" value="HTH-like_dom"/>
</dbReference>
<keyword evidence="3" id="KW-1185">Reference proteome</keyword>
<dbReference type="InterPro" id="IPR012337">
    <property type="entry name" value="RNaseH-like_sf"/>
</dbReference>
<accession>A0ABM6U193</accession>
<dbReference type="EMBL" id="CP028103">
    <property type="protein sequence ID" value="AVQ30067.1"/>
    <property type="molecule type" value="Genomic_DNA"/>
</dbReference>
<proteinExistence type="predicted"/>
<dbReference type="InterPro" id="IPR036397">
    <property type="entry name" value="RNaseH_sf"/>
</dbReference>
<dbReference type="InterPro" id="IPR001584">
    <property type="entry name" value="Integrase_cat-core"/>
</dbReference>
<dbReference type="RefSeq" id="WP_107123194.1">
    <property type="nucleotide sequence ID" value="NZ_CP028103.1"/>
</dbReference>
<gene>
    <name evidence="2" type="ORF">C4N18_02035</name>
</gene>
<dbReference type="PANTHER" id="PTHR46889">
    <property type="entry name" value="TRANSPOSASE INSF FOR INSERTION SEQUENCE IS3B-RELATED"/>
    <property type="match status" value="1"/>
</dbReference>
<dbReference type="GeneID" id="77466756"/>
<dbReference type="InterPro" id="IPR009057">
    <property type="entry name" value="Homeodomain-like_sf"/>
</dbReference>
<evidence type="ECO:0000259" key="1">
    <source>
        <dbReference type="PROSITE" id="PS50994"/>
    </source>
</evidence>
<dbReference type="Pfam" id="PF00665">
    <property type="entry name" value="rve"/>
    <property type="match status" value="1"/>
</dbReference>
<evidence type="ECO:0000313" key="3">
    <source>
        <dbReference type="Proteomes" id="UP000241238"/>
    </source>
</evidence>
<dbReference type="Pfam" id="PF01527">
    <property type="entry name" value="HTH_Tnp_1"/>
    <property type="match status" value="1"/>
</dbReference>
<dbReference type="SUPFAM" id="SSF46689">
    <property type="entry name" value="Homeodomain-like"/>
    <property type="match status" value="1"/>
</dbReference>
<dbReference type="InterPro" id="IPR048020">
    <property type="entry name" value="Transpos_IS3"/>
</dbReference>
<dbReference type="Pfam" id="PF13333">
    <property type="entry name" value="rve_2"/>
    <property type="match status" value="1"/>
</dbReference>
<dbReference type="InterPro" id="IPR050900">
    <property type="entry name" value="Transposase_IS3/IS150/IS904"/>
</dbReference>
<evidence type="ECO:0000313" key="2">
    <source>
        <dbReference type="EMBL" id="AVQ30067.1"/>
    </source>
</evidence>
<dbReference type="Pfam" id="PF13276">
    <property type="entry name" value="HTH_21"/>
    <property type="match status" value="1"/>
</dbReference>
<dbReference type="Proteomes" id="UP000241238">
    <property type="component" value="Chromosome"/>
</dbReference>
<sequence>MSKINNRYSKEFKLAVVKRYLEGNGGYLTVAKEMNVKNDSQVAAWVKKFKLLGETAFDFETRGKVKGPIKGRPRTKFNSLEEEIEYLRMENEYLKKLRAQQKSKKINTFQIIDEMRKKYSLSSLCRFAECSRSGYYKWKNRTRTLSKRAEQNIEITALILECHKKIKGIYGVGRLQIYVNKNTNYQVNHKRIYRIMKENGIKSVIRKKYRYRHYQPARVAQNILNREFNETQPLKVLTMDTTYIEILGTRNFLYLNAVKDISNKEIVAYELSLSNNAELVDKTLEKLFKLPLAKNCLIHTDQGSTYTREKYIQRLESHGTRVSMSRRGNCWDNALIESFFSHLKSEALYLNKVSNMETTIEIVKNYIDFYNNERIQKKLNGLSPVEYRIQTI</sequence>
<dbReference type="PROSITE" id="PS50994">
    <property type="entry name" value="INTEGRASE"/>
    <property type="match status" value="1"/>
</dbReference>
<organism evidence="2 3">
    <name type="scientific">Fusobacterium varium ATCC 27725</name>
    <dbReference type="NCBI Taxonomy" id="469618"/>
    <lineage>
        <taxon>Bacteria</taxon>
        <taxon>Fusobacteriati</taxon>
        <taxon>Fusobacteriota</taxon>
        <taxon>Fusobacteriia</taxon>
        <taxon>Fusobacteriales</taxon>
        <taxon>Fusobacteriaceae</taxon>
        <taxon>Fusobacterium</taxon>
    </lineage>
</organism>
<dbReference type="InterPro" id="IPR002514">
    <property type="entry name" value="Transposase_8"/>
</dbReference>
<dbReference type="NCBIfam" id="NF033516">
    <property type="entry name" value="transpos_IS3"/>
    <property type="match status" value="1"/>
</dbReference>
<protein>
    <submittedName>
        <fullName evidence="2">IS3 family transposase</fullName>
    </submittedName>
</protein>
<dbReference type="SUPFAM" id="SSF53098">
    <property type="entry name" value="Ribonuclease H-like"/>
    <property type="match status" value="1"/>
</dbReference>
<dbReference type="PANTHER" id="PTHR46889:SF5">
    <property type="entry name" value="INTEGRASE PROTEIN"/>
    <property type="match status" value="1"/>
</dbReference>
<dbReference type="Gene3D" id="3.30.420.10">
    <property type="entry name" value="Ribonuclease H-like superfamily/Ribonuclease H"/>
    <property type="match status" value="1"/>
</dbReference>
<feature type="domain" description="Integrase catalytic" evidence="1">
    <location>
        <begin position="229"/>
        <end position="392"/>
    </location>
</feature>